<accession>A0A1N7IXN7</accession>
<keyword evidence="1" id="KW-0004">4Fe-4S</keyword>
<dbReference type="Gene3D" id="3.40.50.150">
    <property type="entry name" value="Vaccinia Virus protein VP39"/>
    <property type="match status" value="1"/>
</dbReference>
<keyword evidence="2 6" id="KW-0489">Methyltransferase</keyword>
<gene>
    <name evidence="9" type="ORF">SAMN05421779_101719</name>
</gene>
<dbReference type="EMBL" id="FTOA01000001">
    <property type="protein sequence ID" value="SIS41767.1"/>
    <property type="molecule type" value="Genomic_DNA"/>
</dbReference>
<dbReference type="PROSITE" id="PS51687">
    <property type="entry name" value="SAM_MT_RNA_M5U"/>
    <property type="match status" value="1"/>
</dbReference>
<comment type="similarity">
    <text evidence="6">Belongs to the class I-like SAM-binding methyltransferase superfamily. RNA M5U methyltransferase family.</text>
</comment>
<dbReference type="AlphaFoldDB" id="A0A1N7IXN7"/>
<evidence type="ECO:0000256" key="7">
    <source>
        <dbReference type="SAM" id="MobiDB-lite"/>
    </source>
</evidence>
<evidence type="ECO:0000256" key="6">
    <source>
        <dbReference type="PROSITE-ProRule" id="PRU01024"/>
    </source>
</evidence>
<dbReference type="GO" id="GO:0070041">
    <property type="term" value="F:rRNA (uridine-C5-)-methyltransferase activity"/>
    <property type="evidence" value="ECO:0007669"/>
    <property type="project" value="TreeGrafter"/>
</dbReference>
<organism evidence="9 10">
    <name type="scientific">Insolitispirillum peregrinum</name>
    <dbReference type="NCBI Taxonomy" id="80876"/>
    <lineage>
        <taxon>Bacteria</taxon>
        <taxon>Pseudomonadati</taxon>
        <taxon>Pseudomonadota</taxon>
        <taxon>Alphaproteobacteria</taxon>
        <taxon>Rhodospirillales</taxon>
        <taxon>Novispirillaceae</taxon>
        <taxon>Insolitispirillum</taxon>
    </lineage>
</organism>
<keyword evidence="5" id="KW-0411">Iron-sulfur</keyword>
<evidence type="ECO:0000256" key="5">
    <source>
        <dbReference type="ARBA" id="ARBA00023014"/>
    </source>
</evidence>
<dbReference type="Gene3D" id="2.40.50.1070">
    <property type="match status" value="1"/>
</dbReference>
<reference evidence="9 10" key="1">
    <citation type="submission" date="2017-01" db="EMBL/GenBank/DDBJ databases">
        <authorList>
            <person name="Mah S.A."/>
            <person name="Swanson W.J."/>
            <person name="Moy G.W."/>
            <person name="Vacquier V.D."/>
        </authorList>
    </citation>
    <scope>NUCLEOTIDE SEQUENCE [LARGE SCALE GENOMIC DNA]</scope>
    <source>
        <strain evidence="9 10">DSM 11589</strain>
    </source>
</reference>
<evidence type="ECO:0000256" key="3">
    <source>
        <dbReference type="ARBA" id="ARBA00022679"/>
    </source>
</evidence>
<feature type="region of interest" description="Disordered" evidence="7">
    <location>
        <begin position="1"/>
        <end position="40"/>
    </location>
</feature>
<feature type="active site" description="Nucleophile" evidence="6">
    <location>
        <position position="416"/>
    </location>
</feature>
<dbReference type="InterPro" id="IPR029063">
    <property type="entry name" value="SAM-dependent_MTases_sf"/>
</dbReference>
<evidence type="ECO:0000256" key="2">
    <source>
        <dbReference type="ARBA" id="ARBA00022603"/>
    </source>
</evidence>
<dbReference type="Proteomes" id="UP000185678">
    <property type="component" value="Unassembled WGS sequence"/>
</dbReference>
<keyword evidence="1" id="KW-0408">Iron</keyword>
<dbReference type="PANTHER" id="PTHR11061:SF49">
    <property type="entry name" value="23S RRNA (URACIL(1939)-C(5))-METHYLTRANSFERASE RLMD"/>
    <property type="match status" value="1"/>
</dbReference>
<dbReference type="CDD" id="cd02440">
    <property type="entry name" value="AdoMet_MTases"/>
    <property type="match status" value="1"/>
</dbReference>
<feature type="binding site" evidence="6">
    <location>
        <position position="345"/>
    </location>
    <ligand>
        <name>S-adenosyl-L-methionine</name>
        <dbReference type="ChEBI" id="CHEBI:59789"/>
    </ligand>
</feature>
<protein>
    <submittedName>
        <fullName evidence="9">23S rRNA m(5)U-1939 methyltransferase</fullName>
    </submittedName>
</protein>
<dbReference type="Pfam" id="PF05958">
    <property type="entry name" value="tRNA_U5-meth_tr"/>
    <property type="match status" value="1"/>
</dbReference>
<dbReference type="InterPro" id="IPR002792">
    <property type="entry name" value="TRAM_dom"/>
</dbReference>
<name>A0A1N7IXN7_9PROT</name>
<feature type="domain" description="TRAM" evidence="8">
    <location>
        <begin position="35"/>
        <end position="92"/>
    </location>
</feature>
<dbReference type="Gene3D" id="2.40.50.140">
    <property type="entry name" value="Nucleic acid-binding proteins"/>
    <property type="match status" value="1"/>
</dbReference>
<evidence type="ECO:0000256" key="1">
    <source>
        <dbReference type="ARBA" id="ARBA00022485"/>
    </source>
</evidence>
<keyword evidence="4 6" id="KW-0949">S-adenosyl-L-methionine</keyword>
<proteinExistence type="inferred from homology"/>
<feature type="binding site" evidence="6">
    <location>
        <position position="386"/>
    </location>
    <ligand>
        <name>S-adenosyl-L-methionine</name>
        <dbReference type="ChEBI" id="CHEBI:59789"/>
    </ligand>
</feature>
<dbReference type="GO" id="GO:0070475">
    <property type="term" value="P:rRNA base methylation"/>
    <property type="evidence" value="ECO:0007669"/>
    <property type="project" value="TreeGrafter"/>
</dbReference>
<evidence type="ECO:0000256" key="4">
    <source>
        <dbReference type="ARBA" id="ARBA00022691"/>
    </source>
</evidence>
<keyword evidence="3 6" id="KW-0808">Transferase</keyword>
<keyword evidence="1" id="KW-0479">Metal-binding</keyword>
<evidence type="ECO:0000259" key="8">
    <source>
        <dbReference type="PROSITE" id="PS50926"/>
    </source>
</evidence>
<dbReference type="SUPFAM" id="SSF50249">
    <property type="entry name" value="Nucleic acid-binding proteins"/>
    <property type="match status" value="1"/>
</dbReference>
<dbReference type="InterPro" id="IPR010280">
    <property type="entry name" value="U5_MeTrfase_fam"/>
</dbReference>
<feature type="compositionally biased region" description="Low complexity" evidence="7">
    <location>
        <begin position="1"/>
        <end position="15"/>
    </location>
</feature>
<dbReference type="STRING" id="80876.SAMN05421779_101719"/>
<dbReference type="PANTHER" id="PTHR11061">
    <property type="entry name" value="RNA M5U METHYLTRANSFERASE"/>
    <property type="match status" value="1"/>
</dbReference>
<evidence type="ECO:0000313" key="10">
    <source>
        <dbReference type="Proteomes" id="UP000185678"/>
    </source>
</evidence>
<dbReference type="Pfam" id="PF01938">
    <property type="entry name" value="TRAM"/>
    <property type="match status" value="1"/>
</dbReference>
<dbReference type="RefSeq" id="WP_076398774.1">
    <property type="nucleotide sequence ID" value="NZ_FTOA01000001.1"/>
</dbReference>
<dbReference type="SUPFAM" id="SSF53335">
    <property type="entry name" value="S-adenosyl-L-methionine-dependent methyltransferases"/>
    <property type="match status" value="1"/>
</dbReference>
<dbReference type="GO" id="GO:0051539">
    <property type="term" value="F:4 iron, 4 sulfur cluster binding"/>
    <property type="evidence" value="ECO:0007669"/>
    <property type="project" value="UniProtKB-KW"/>
</dbReference>
<sequence>MAPPRSFRPSNRPSGPGKGPAKGRGGKRPSTPPAATPHGPILSLSIDRLGARGDGIAHADGQTVFVPFALPGETVQAQALSRSSDGVSTVLKGIEQPSEHRADPVCPHFTRCGGCVTQHMVREDESVWKRSLIVEALKHRGFEDADALVSSTIALPAGSRRRAVFGYRRLAERVVVGFNERASHQIIPLDACPVLVPALSSLPARLSALLAPVLPKGSQGDIMVVASDTGVDMMLDIPAIPDLAGREGLAAVADQLDLARLTVRIGKTPEPMVMRRQPVITLGNTRLPLPIGAFLQPSAEGQQALQDLVLAAVRDTTGAVADLFCGMGTFALPIAELGRQVTAYDLEAVQTAPLHTTGRVKAQARDLFRLPLIIDELKPFSTIVLDPPRAGAQQQCQELVRLPSGVGPQRVVMVSCSPATFSRDARILADGGYQLNSVTPVDQFVWSAHVELVAVFTR</sequence>
<evidence type="ECO:0000313" key="9">
    <source>
        <dbReference type="EMBL" id="SIS41767.1"/>
    </source>
</evidence>
<dbReference type="PROSITE" id="PS50926">
    <property type="entry name" value="TRAM"/>
    <property type="match status" value="1"/>
</dbReference>
<keyword evidence="10" id="KW-1185">Reference proteome</keyword>
<feature type="binding site" evidence="6">
    <location>
        <position position="324"/>
    </location>
    <ligand>
        <name>S-adenosyl-L-methionine</name>
        <dbReference type="ChEBI" id="CHEBI:59789"/>
    </ligand>
</feature>
<feature type="binding site" evidence="6">
    <location>
        <position position="296"/>
    </location>
    <ligand>
        <name>S-adenosyl-L-methionine</name>
        <dbReference type="ChEBI" id="CHEBI:59789"/>
    </ligand>
</feature>
<dbReference type="InterPro" id="IPR012340">
    <property type="entry name" value="NA-bd_OB-fold"/>
</dbReference>
<dbReference type="OrthoDB" id="9804590at2"/>